<protein>
    <submittedName>
        <fullName evidence="2">Uncharacterized protein</fullName>
    </submittedName>
</protein>
<proteinExistence type="predicted"/>
<dbReference type="RefSeq" id="WP_204068817.1">
    <property type="nucleotide sequence ID" value="NZ_BOOJ01000071.1"/>
</dbReference>
<name>A0A8J3SLS2_9ACTN</name>
<evidence type="ECO:0000313" key="3">
    <source>
        <dbReference type="Proteomes" id="UP000619788"/>
    </source>
</evidence>
<sequence length="187" mass="20510">MAEVASVHAEQFHRPGYLQVGREFDESGWNALLDAVRDRVEEQDVRRDEVEAISGVPSPVVDRRVLCHVCAAGECAFVDCWDEPALRCVPGKGNCEPVFDGAPLVRSVRVPADDFGSGLVLSLYGKVLRWGPGWWIHGRRHGPLPYGAPTGARRQSDQAAEPRWATRPSGAGTADGLREWQNDPNAD</sequence>
<evidence type="ECO:0000256" key="1">
    <source>
        <dbReference type="SAM" id="MobiDB-lite"/>
    </source>
</evidence>
<accession>A0A8J3SLS2</accession>
<organism evidence="2 3">
    <name type="scientific">Planobispora siamensis</name>
    <dbReference type="NCBI Taxonomy" id="936338"/>
    <lineage>
        <taxon>Bacteria</taxon>
        <taxon>Bacillati</taxon>
        <taxon>Actinomycetota</taxon>
        <taxon>Actinomycetes</taxon>
        <taxon>Streptosporangiales</taxon>
        <taxon>Streptosporangiaceae</taxon>
        <taxon>Planobispora</taxon>
    </lineage>
</organism>
<evidence type="ECO:0000313" key="2">
    <source>
        <dbReference type="EMBL" id="GIH96788.1"/>
    </source>
</evidence>
<reference evidence="2 3" key="1">
    <citation type="submission" date="2021-01" db="EMBL/GenBank/DDBJ databases">
        <title>Whole genome shotgun sequence of Planobispora siamensis NBRC 107568.</title>
        <authorList>
            <person name="Komaki H."/>
            <person name="Tamura T."/>
        </authorList>
    </citation>
    <scope>NUCLEOTIDE SEQUENCE [LARGE SCALE GENOMIC DNA]</scope>
    <source>
        <strain evidence="2 3">NBRC 107568</strain>
    </source>
</reference>
<dbReference type="Proteomes" id="UP000619788">
    <property type="component" value="Unassembled WGS sequence"/>
</dbReference>
<keyword evidence="3" id="KW-1185">Reference proteome</keyword>
<comment type="caution">
    <text evidence="2">The sequence shown here is derived from an EMBL/GenBank/DDBJ whole genome shotgun (WGS) entry which is preliminary data.</text>
</comment>
<gene>
    <name evidence="2" type="ORF">Psi01_74180</name>
</gene>
<dbReference type="AlphaFoldDB" id="A0A8J3SLS2"/>
<feature type="region of interest" description="Disordered" evidence="1">
    <location>
        <begin position="146"/>
        <end position="187"/>
    </location>
</feature>
<dbReference type="EMBL" id="BOOJ01000071">
    <property type="protein sequence ID" value="GIH96788.1"/>
    <property type="molecule type" value="Genomic_DNA"/>
</dbReference>